<protein>
    <recommendedName>
        <fullName evidence="3">WD40 repeat protein</fullName>
    </recommendedName>
</protein>
<dbReference type="Gene3D" id="2.130.10.10">
    <property type="entry name" value="YVTN repeat-like/Quinoprotein amine dehydrogenase"/>
    <property type="match status" value="1"/>
</dbReference>
<proteinExistence type="predicted"/>
<organism evidence="1 2">
    <name type="scientific">Paenibacillus prosopidis</name>
    <dbReference type="NCBI Taxonomy" id="630520"/>
    <lineage>
        <taxon>Bacteria</taxon>
        <taxon>Bacillati</taxon>
        <taxon>Bacillota</taxon>
        <taxon>Bacilli</taxon>
        <taxon>Bacillales</taxon>
        <taxon>Paenibacillaceae</taxon>
        <taxon>Paenibacillus</taxon>
    </lineage>
</organism>
<sequence>MFQMNLIKKLKTSYRIRMSSDNRYLCHNMGSKTIVFDLKSWDKIAELDKPKHPSDMRFSKNNEYLLIKNTVGTICVYDTVDFSLVKTFQSNKAYKLIEGDVNFTQDNLILDILHTSYGRQIALIDIHTKEHEILTDFEDSLLLTGCPTLIYYNQFIQTENSHLFTLSYVDETDYRLHKIVKVKEPINKDSIEVLSNSEIWYWDSVVFDSIHQVFILVQANEITLVDSEFKKVLKKNDIVTNDYPDETGYFRHIHLSNDSNFIVVTYSSKLFILRYKDLTTILVENIPYACFAEFSNDNRYLLIGTWNNGYVLENNLK</sequence>
<keyword evidence="2" id="KW-1185">Reference proteome</keyword>
<dbReference type="OrthoDB" id="2927345at2"/>
<evidence type="ECO:0000313" key="1">
    <source>
        <dbReference type="EMBL" id="RCW40646.1"/>
    </source>
</evidence>
<dbReference type="InterPro" id="IPR015943">
    <property type="entry name" value="WD40/YVTN_repeat-like_dom_sf"/>
</dbReference>
<dbReference type="EMBL" id="QPJD01000030">
    <property type="protein sequence ID" value="RCW40646.1"/>
    <property type="molecule type" value="Genomic_DNA"/>
</dbReference>
<evidence type="ECO:0000313" key="2">
    <source>
        <dbReference type="Proteomes" id="UP000252415"/>
    </source>
</evidence>
<dbReference type="AlphaFoldDB" id="A0A368VHE0"/>
<evidence type="ECO:0008006" key="3">
    <source>
        <dbReference type="Google" id="ProtNLM"/>
    </source>
</evidence>
<name>A0A368VHE0_9BACL</name>
<gene>
    <name evidence="1" type="ORF">DFP97_13025</name>
</gene>
<comment type="caution">
    <text evidence="1">The sequence shown here is derived from an EMBL/GenBank/DDBJ whole genome shotgun (WGS) entry which is preliminary data.</text>
</comment>
<dbReference type="RefSeq" id="WP_114384158.1">
    <property type="nucleotide sequence ID" value="NZ_QPJD01000030.1"/>
</dbReference>
<dbReference type="SUPFAM" id="SSF82171">
    <property type="entry name" value="DPP6 N-terminal domain-like"/>
    <property type="match status" value="1"/>
</dbReference>
<dbReference type="Proteomes" id="UP000252415">
    <property type="component" value="Unassembled WGS sequence"/>
</dbReference>
<reference evidence="1 2" key="1">
    <citation type="submission" date="2018-07" db="EMBL/GenBank/DDBJ databases">
        <title>Genomic Encyclopedia of Type Strains, Phase III (KMG-III): the genomes of soil and plant-associated and newly described type strains.</title>
        <authorList>
            <person name="Whitman W."/>
        </authorList>
    </citation>
    <scope>NUCLEOTIDE SEQUENCE [LARGE SCALE GENOMIC DNA]</scope>
    <source>
        <strain evidence="1 2">CECT 7506</strain>
    </source>
</reference>
<accession>A0A368VHE0</accession>